<evidence type="ECO:0000256" key="5">
    <source>
        <dbReference type="ARBA" id="ARBA00022989"/>
    </source>
</evidence>
<feature type="region of interest" description="Disordered" evidence="14">
    <location>
        <begin position="302"/>
        <end position="328"/>
    </location>
</feature>
<dbReference type="Proteomes" id="UP000297703">
    <property type="component" value="Unassembled WGS sequence"/>
</dbReference>
<evidence type="ECO:0000256" key="3">
    <source>
        <dbReference type="ARBA" id="ARBA00022475"/>
    </source>
</evidence>
<protein>
    <recommendedName>
        <fullName evidence="2">Free fatty acid receptor 1</fullName>
    </recommendedName>
    <alternativeName>
        <fullName evidence="12">G-protein coupled receptor 40</fullName>
    </alternativeName>
</protein>
<dbReference type="GO" id="GO:0045125">
    <property type="term" value="F:bioactive lipid receptor activity"/>
    <property type="evidence" value="ECO:0007669"/>
    <property type="project" value="TreeGrafter"/>
</dbReference>
<dbReference type="InterPro" id="IPR013313">
    <property type="entry name" value="GPR40_recept_FA"/>
</dbReference>
<dbReference type="GO" id="GO:0005886">
    <property type="term" value="C:plasma membrane"/>
    <property type="evidence" value="ECO:0007669"/>
    <property type="project" value="UniProtKB-SubCell"/>
</dbReference>
<comment type="caution">
    <text evidence="17">The sequence shown here is derived from an EMBL/GenBank/DDBJ whole genome shotgun (WGS) entry which is preliminary data.</text>
</comment>
<feature type="transmembrane region" description="Helical" evidence="15">
    <location>
        <begin position="182"/>
        <end position="204"/>
    </location>
</feature>
<evidence type="ECO:0000256" key="6">
    <source>
        <dbReference type="ARBA" id="ARBA00023040"/>
    </source>
</evidence>
<dbReference type="InterPro" id="IPR017452">
    <property type="entry name" value="GPCR_Rhodpsn_7TM"/>
</dbReference>
<evidence type="ECO:0000259" key="16">
    <source>
        <dbReference type="PROSITE" id="PS50262"/>
    </source>
</evidence>
<comment type="function">
    <text evidence="13">G-protein coupled receptor for medium and long chain saturated and unsaturated fatty acids that plays an important role in glucose homeostasis. Fatty acid binding increases glucose-stimulated insulin secretion, and may also enhance the secretion of glucagon-like peptide 1 (GLP-1). May also play a role in bone homeostasis; receptor signaling activates pathways that inhibit osteoclast differentiation. Ligand binding leads to a conformation change that triggers signaling via G-proteins that activate phospholipase C, leading to an increase of the intracellular calcium concentration. Seems to act through a G(q) and G(i)-mediated pathway. Mediates the anti-inflammatory effects of omega-3 polyunsaturated fatty acids (PUFAs) via inhibition of NLRP3 inflammasome activation.</text>
</comment>
<dbReference type="PANTHER" id="PTHR45822:SF4">
    <property type="entry name" value="FREE FATTY ACID RECEPTOR 1"/>
    <property type="match status" value="1"/>
</dbReference>
<dbReference type="PRINTS" id="PR00237">
    <property type="entry name" value="GPCRRHODOPSN"/>
</dbReference>
<keyword evidence="10" id="KW-0325">Glycoprotein</keyword>
<dbReference type="Gene3D" id="1.20.1070.10">
    <property type="entry name" value="Rhodopsin 7-helix transmembrane proteins"/>
    <property type="match status" value="1"/>
</dbReference>
<accession>A0A4D9DHK8</accession>
<dbReference type="STRING" id="55544.A0A4D9DHK8"/>
<keyword evidence="3" id="KW-1003">Cell membrane</keyword>
<dbReference type="SUPFAM" id="SSF81321">
    <property type="entry name" value="Family A G protein-coupled receptor-like"/>
    <property type="match status" value="1"/>
</dbReference>
<dbReference type="GO" id="GO:0032024">
    <property type="term" value="P:positive regulation of insulin secretion"/>
    <property type="evidence" value="ECO:0007669"/>
    <property type="project" value="TreeGrafter"/>
</dbReference>
<dbReference type="GO" id="GO:0070542">
    <property type="term" value="P:response to fatty acid"/>
    <property type="evidence" value="ECO:0007669"/>
    <property type="project" value="TreeGrafter"/>
</dbReference>
<evidence type="ECO:0000256" key="1">
    <source>
        <dbReference type="ARBA" id="ARBA00004651"/>
    </source>
</evidence>
<feature type="transmembrane region" description="Helical" evidence="15">
    <location>
        <begin position="254"/>
        <end position="272"/>
    </location>
</feature>
<evidence type="ECO:0000256" key="7">
    <source>
        <dbReference type="ARBA" id="ARBA00023136"/>
    </source>
</evidence>
<feature type="transmembrane region" description="Helical" evidence="15">
    <location>
        <begin position="216"/>
        <end position="234"/>
    </location>
</feature>
<dbReference type="PRINTS" id="PR01905">
    <property type="entry name" value="FATTYACIDR"/>
</dbReference>
<keyword evidence="18" id="KW-1185">Reference proteome</keyword>
<evidence type="ECO:0000256" key="14">
    <source>
        <dbReference type="SAM" id="MobiDB-lite"/>
    </source>
</evidence>
<name>A0A4D9DHK8_9SAUR</name>
<evidence type="ECO:0000256" key="2">
    <source>
        <dbReference type="ARBA" id="ARBA00021527"/>
    </source>
</evidence>
<keyword evidence="4 15" id="KW-0812">Transmembrane</keyword>
<dbReference type="GO" id="GO:0007204">
    <property type="term" value="P:positive regulation of cytosolic calcium ion concentration"/>
    <property type="evidence" value="ECO:0007669"/>
    <property type="project" value="TreeGrafter"/>
</dbReference>
<organism evidence="17 18">
    <name type="scientific">Platysternon megacephalum</name>
    <name type="common">big-headed turtle</name>
    <dbReference type="NCBI Taxonomy" id="55544"/>
    <lineage>
        <taxon>Eukaryota</taxon>
        <taxon>Metazoa</taxon>
        <taxon>Chordata</taxon>
        <taxon>Craniata</taxon>
        <taxon>Vertebrata</taxon>
        <taxon>Euteleostomi</taxon>
        <taxon>Archelosauria</taxon>
        <taxon>Testudinata</taxon>
        <taxon>Testudines</taxon>
        <taxon>Cryptodira</taxon>
        <taxon>Durocryptodira</taxon>
        <taxon>Testudinoidea</taxon>
        <taxon>Platysternidae</taxon>
        <taxon>Platysternon</taxon>
    </lineage>
</organism>
<dbReference type="Pfam" id="PF00001">
    <property type="entry name" value="7tm_1"/>
    <property type="match status" value="1"/>
</dbReference>
<comment type="subcellular location">
    <subcellularLocation>
        <location evidence="1">Cell membrane</location>
        <topology evidence="1">Multi-pass membrane protein</topology>
    </subcellularLocation>
</comment>
<dbReference type="PRINTS" id="PR01904">
    <property type="entry name" value="GPR40FAMILY"/>
</dbReference>
<dbReference type="CDD" id="cd14983">
    <property type="entry name" value="7tmA_FFAR"/>
    <property type="match status" value="1"/>
</dbReference>
<evidence type="ECO:0000256" key="15">
    <source>
        <dbReference type="SAM" id="Phobius"/>
    </source>
</evidence>
<reference evidence="17 18" key="2">
    <citation type="submission" date="2019-04" db="EMBL/GenBank/DDBJ databases">
        <title>The genome sequence of big-headed turtle.</title>
        <authorList>
            <person name="Gong S."/>
        </authorList>
    </citation>
    <scope>NUCLEOTIDE SEQUENCE [LARGE SCALE GENOMIC DNA]</scope>
    <source>
        <strain evidence="17">DO16091913</strain>
        <tissue evidence="17">Muscle</tissue>
    </source>
</reference>
<feature type="transmembrane region" description="Helical" evidence="15">
    <location>
        <begin position="42"/>
        <end position="60"/>
    </location>
</feature>
<dbReference type="PANTHER" id="PTHR45822">
    <property type="entry name" value="FREE FATTY ACID RECEPTOR 2-RELATED"/>
    <property type="match status" value="1"/>
</dbReference>
<keyword evidence="7 15" id="KW-0472">Membrane</keyword>
<keyword evidence="5 15" id="KW-1133">Transmembrane helix</keyword>
<feature type="domain" description="G-protein coupled receptors family 1 profile" evidence="16">
    <location>
        <begin position="22"/>
        <end position="269"/>
    </location>
</feature>
<keyword evidence="8" id="KW-1015">Disulfide bond</keyword>
<dbReference type="PROSITE" id="PS50262">
    <property type="entry name" value="G_PROTEIN_RECEP_F1_2"/>
    <property type="match status" value="1"/>
</dbReference>
<feature type="transmembrane region" description="Helical" evidence="15">
    <location>
        <begin position="6"/>
        <end position="30"/>
    </location>
</feature>
<evidence type="ECO:0000256" key="9">
    <source>
        <dbReference type="ARBA" id="ARBA00023170"/>
    </source>
</evidence>
<evidence type="ECO:0000256" key="13">
    <source>
        <dbReference type="ARBA" id="ARBA00045206"/>
    </source>
</evidence>
<feature type="transmembrane region" description="Helical" evidence="15">
    <location>
        <begin position="120"/>
        <end position="143"/>
    </location>
</feature>
<evidence type="ECO:0000313" key="18">
    <source>
        <dbReference type="Proteomes" id="UP000297703"/>
    </source>
</evidence>
<evidence type="ECO:0000256" key="11">
    <source>
        <dbReference type="ARBA" id="ARBA00023224"/>
    </source>
</evidence>
<gene>
    <name evidence="17" type="ORF">DR999_PMT21408</name>
</gene>
<reference evidence="17 18" key="1">
    <citation type="submission" date="2019-04" db="EMBL/GenBank/DDBJ databases">
        <title>Draft genome of the big-headed turtle Platysternon megacephalum.</title>
        <authorList>
            <person name="Gong S."/>
        </authorList>
    </citation>
    <scope>NUCLEOTIDE SEQUENCE [LARGE SCALE GENOMIC DNA]</scope>
    <source>
        <strain evidence="17">DO16091913</strain>
        <tissue evidence="17">Muscle</tissue>
    </source>
</reference>
<dbReference type="InterPro" id="IPR000276">
    <property type="entry name" value="GPCR_Rhodpsn"/>
</dbReference>
<dbReference type="InterPro" id="IPR013312">
    <property type="entry name" value="GPR40-rel_orph"/>
</dbReference>
<evidence type="ECO:0000313" key="17">
    <source>
        <dbReference type="EMBL" id="TFJ96784.1"/>
    </source>
</evidence>
<dbReference type="AlphaFoldDB" id="A0A4D9DHK8"/>
<keyword evidence="11" id="KW-0807">Transducer</keyword>
<evidence type="ECO:0000256" key="4">
    <source>
        <dbReference type="ARBA" id="ARBA00022692"/>
    </source>
</evidence>
<evidence type="ECO:0000256" key="8">
    <source>
        <dbReference type="ARBA" id="ARBA00023157"/>
    </source>
</evidence>
<keyword evidence="6" id="KW-0297">G-protein coupled receptor</keyword>
<dbReference type="EMBL" id="QXTE01000589">
    <property type="protein sequence ID" value="TFJ96784.1"/>
    <property type="molecule type" value="Genomic_DNA"/>
</dbReference>
<evidence type="ECO:0000256" key="10">
    <source>
        <dbReference type="ARBA" id="ARBA00023180"/>
    </source>
</evidence>
<keyword evidence="9 17" id="KW-0675">Receptor</keyword>
<evidence type="ECO:0000256" key="12">
    <source>
        <dbReference type="ARBA" id="ARBA00033166"/>
    </source>
</evidence>
<proteinExistence type="predicted"/>
<dbReference type="OrthoDB" id="5961208at2759"/>
<sequence length="328" mass="36126">MDPLDTLALAVYSVTILLGLPANTVALYIFYRRARARLTPNLIYMINLCLSDLAFVLILPLKILEVVPPGWSPPSFLCPLYSLAHFGTLYASTCFLTAVSAGRYLGAAFPIRYQLYKKPLYSCLVCVAIWTLVALHGVLLLILETSLGANATLFMGNGTACYQEFSPEQLALLAPVRLELSVALFFLPLAITVFCYAGCIHVLVKSRLHEQKKRRAVRLALATLSVFVVCFGPYNLSHVVGYARGEDVWWRRVALLPGACNAFLDPLIFYFLSSAKDHSLAWVWRSVGQRCSSFRQKITMGHREAGKGQPEKGAASRGSTGPGVRSSK</sequence>
<feature type="transmembrane region" description="Helical" evidence="15">
    <location>
        <begin position="80"/>
        <end position="99"/>
    </location>
</feature>